<evidence type="ECO:0000256" key="1">
    <source>
        <dbReference type="ARBA" id="ARBA00004196"/>
    </source>
</evidence>
<dbReference type="GO" id="GO:0016491">
    <property type="term" value="F:oxidoreductase activity"/>
    <property type="evidence" value="ECO:0007669"/>
    <property type="project" value="InterPro"/>
</dbReference>
<dbReference type="InterPro" id="IPR013766">
    <property type="entry name" value="Thioredoxin_domain"/>
</dbReference>
<gene>
    <name evidence="7" type="primary">cycY</name>
    <name evidence="7" type="ORF">MTBPR1_30061</name>
</gene>
<evidence type="ECO:0000313" key="7">
    <source>
        <dbReference type="EMBL" id="SCA56691.1"/>
    </source>
</evidence>
<dbReference type="PROSITE" id="PS51352">
    <property type="entry name" value="THIOREDOXIN_2"/>
    <property type="match status" value="1"/>
</dbReference>
<dbReference type="InterPro" id="IPR013740">
    <property type="entry name" value="Redoxin"/>
</dbReference>
<name>A0A1C3RHE7_9PROT</name>
<evidence type="ECO:0000256" key="5">
    <source>
        <dbReference type="SAM" id="Phobius"/>
    </source>
</evidence>
<protein>
    <submittedName>
        <fullName evidence="7">Thiol:disulfide interchange protein cycY</fullName>
    </submittedName>
</protein>
<reference evidence="7 8" key="1">
    <citation type="submission" date="2016-07" db="EMBL/GenBank/DDBJ databases">
        <authorList>
            <person name="Lefevre C.T."/>
        </authorList>
    </citation>
    <scope>NUCLEOTIDE SEQUENCE [LARGE SCALE GENOMIC DNA]</scope>
    <source>
        <strain evidence="7">PR1</strain>
    </source>
</reference>
<comment type="subcellular location">
    <subcellularLocation>
        <location evidence="1">Cell envelope</location>
    </subcellularLocation>
</comment>
<keyword evidence="8" id="KW-1185">Reference proteome</keyword>
<keyword evidence="3" id="KW-1015">Disulfide bond</keyword>
<evidence type="ECO:0000313" key="8">
    <source>
        <dbReference type="Proteomes" id="UP000231658"/>
    </source>
</evidence>
<keyword evidence="5" id="KW-0812">Transmembrane</keyword>
<sequence>MGSHHSIHLHHVSEQAERKKTHYVSTYTPVLIALGLITILFSAYSFLNFDSPDESVGNNTPIFSLPPVEGEISGLNSNDFHGQYSLVSVFASWCEECQENHNFLLKLSTEQGLPVYGLNYKDRPEDARLWLDRHGNPFTKIGADLNGEVASKWGVYGLPEIFLLNDNGQVIYRHMGSMDIDRFNQDVLPLITKYGKQDEHIYPPEYR</sequence>
<dbReference type="InterPro" id="IPR036249">
    <property type="entry name" value="Thioredoxin-like_sf"/>
</dbReference>
<dbReference type="InterPro" id="IPR050553">
    <property type="entry name" value="Thioredoxin_ResA/DsbE_sf"/>
</dbReference>
<dbReference type="PANTHER" id="PTHR42852:SF6">
    <property type="entry name" value="THIOL:DISULFIDE INTERCHANGE PROTEIN DSBE"/>
    <property type="match status" value="1"/>
</dbReference>
<dbReference type="Proteomes" id="UP000231658">
    <property type="component" value="Unassembled WGS sequence"/>
</dbReference>
<dbReference type="GO" id="GO:0017004">
    <property type="term" value="P:cytochrome complex assembly"/>
    <property type="evidence" value="ECO:0007669"/>
    <property type="project" value="UniProtKB-KW"/>
</dbReference>
<evidence type="ECO:0000259" key="6">
    <source>
        <dbReference type="PROSITE" id="PS51352"/>
    </source>
</evidence>
<keyword evidence="4" id="KW-0676">Redox-active center</keyword>
<accession>A0A1C3RHE7</accession>
<keyword evidence="2" id="KW-0201">Cytochrome c-type biogenesis</keyword>
<dbReference type="Pfam" id="PF08534">
    <property type="entry name" value="Redoxin"/>
    <property type="match status" value="1"/>
</dbReference>
<evidence type="ECO:0000256" key="3">
    <source>
        <dbReference type="ARBA" id="ARBA00023157"/>
    </source>
</evidence>
<dbReference type="OrthoDB" id="9799347at2"/>
<feature type="transmembrane region" description="Helical" evidence="5">
    <location>
        <begin position="27"/>
        <end position="47"/>
    </location>
</feature>
<dbReference type="Gene3D" id="3.40.30.10">
    <property type="entry name" value="Glutaredoxin"/>
    <property type="match status" value="1"/>
</dbReference>
<keyword evidence="5" id="KW-0472">Membrane</keyword>
<feature type="domain" description="Thioredoxin" evidence="6">
    <location>
        <begin position="54"/>
        <end position="192"/>
    </location>
</feature>
<dbReference type="EMBL" id="FLYE01000023">
    <property type="protein sequence ID" value="SCA56691.1"/>
    <property type="molecule type" value="Genomic_DNA"/>
</dbReference>
<keyword evidence="5" id="KW-1133">Transmembrane helix</keyword>
<dbReference type="STRING" id="1867952.MTBPR1_30061"/>
<dbReference type="PANTHER" id="PTHR42852">
    <property type="entry name" value="THIOL:DISULFIDE INTERCHANGE PROTEIN DSBE"/>
    <property type="match status" value="1"/>
</dbReference>
<dbReference type="SUPFAM" id="SSF52833">
    <property type="entry name" value="Thioredoxin-like"/>
    <property type="match status" value="1"/>
</dbReference>
<proteinExistence type="predicted"/>
<dbReference type="RefSeq" id="WP_069188775.1">
    <property type="nucleotide sequence ID" value="NZ_FLYE01000023.1"/>
</dbReference>
<evidence type="ECO:0000256" key="4">
    <source>
        <dbReference type="ARBA" id="ARBA00023284"/>
    </source>
</evidence>
<dbReference type="AlphaFoldDB" id="A0A1C3RHE7"/>
<dbReference type="GO" id="GO:0030313">
    <property type="term" value="C:cell envelope"/>
    <property type="evidence" value="ECO:0007669"/>
    <property type="project" value="UniProtKB-SubCell"/>
</dbReference>
<evidence type="ECO:0000256" key="2">
    <source>
        <dbReference type="ARBA" id="ARBA00022748"/>
    </source>
</evidence>
<organism evidence="7 8">
    <name type="scientific">Candidatus Terasakiella magnetica</name>
    <dbReference type="NCBI Taxonomy" id="1867952"/>
    <lineage>
        <taxon>Bacteria</taxon>
        <taxon>Pseudomonadati</taxon>
        <taxon>Pseudomonadota</taxon>
        <taxon>Alphaproteobacteria</taxon>
        <taxon>Rhodospirillales</taxon>
        <taxon>Terasakiellaceae</taxon>
        <taxon>Terasakiella</taxon>
    </lineage>
</organism>